<accession>A0A0D8ZYL1</accession>
<evidence type="ECO:0000313" key="5">
    <source>
        <dbReference type="Proteomes" id="UP000032452"/>
    </source>
</evidence>
<dbReference type="RefSeq" id="WP_045052894.1">
    <property type="nucleotide sequence ID" value="NZ_CAWMDP010000017.1"/>
</dbReference>
<dbReference type="InterPro" id="IPR038277">
    <property type="entry name" value="UreF_sf"/>
</dbReference>
<dbReference type="Pfam" id="PF01730">
    <property type="entry name" value="UreF"/>
    <property type="match status" value="1"/>
</dbReference>
<evidence type="ECO:0000256" key="3">
    <source>
        <dbReference type="HAMAP-Rule" id="MF_01385"/>
    </source>
</evidence>
<proteinExistence type="inferred from homology"/>
<comment type="function">
    <text evidence="3">Required for maturation of urease via the functional incorporation of the urease nickel metallocenter.</text>
</comment>
<dbReference type="EMBL" id="JYON01000001">
    <property type="protein sequence ID" value="KJH73544.1"/>
    <property type="molecule type" value="Genomic_DNA"/>
</dbReference>
<dbReference type="InterPro" id="IPR002639">
    <property type="entry name" value="UreF"/>
</dbReference>
<dbReference type="PANTHER" id="PTHR33620:SF1">
    <property type="entry name" value="UREASE ACCESSORY PROTEIN F"/>
    <property type="match status" value="1"/>
</dbReference>
<dbReference type="STRING" id="1618023.UH38_01920"/>
<dbReference type="PANTHER" id="PTHR33620">
    <property type="entry name" value="UREASE ACCESSORY PROTEIN F"/>
    <property type="match status" value="1"/>
</dbReference>
<evidence type="ECO:0000313" key="4">
    <source>
        <dbReference type="EMBL" id="KJH73544.1"/>
    </source>
</evidence>
<dbReference type="Proteomes" id="UP000032452">
    <property type="component" value="Unassembled WGS sequence"/>
</dbReference>
<organism evidence="4 5">
    <name type="scientific">Aliterella atlantica CENA595</name>
    <dbReference type="NCBI Taxonomy" id="1618023"/>
    <lineage>
        <taxon>Bacteria</taxon>
        <taxon>Bacillati</taxon>
        <taxon>Cyanobacteriota</taxon>
        <taxon>Cyanophyceae</taxon>
        <taxon>Chroococcidiopsidales</taxon>
        <taxon>Aliterellaceae</taxon>
        <taxon>Aliterella</taxon>
    </lineage>
</organism>
<comment type="similarity">
    <text evidence="3">Belongs to the UreF family.</text>
</comment>
<keyword evidence="3" id="KW-0963">Cytoplasm</keyword>
<keyword evidence="2 3" id="KW-0143">Chaperone</keyword>
<dbReference type="AlphaFoldDB" id="A0A0D8ZYL1"/>
<evidence type="ECO:0000256" key="2">
    <source>
        <dbReference type="ARBA" id="ARBA00023186"/>
    </source>
</evidence>
<dbReference type="PATRIC" id="fig|1618023.3.peg.1631"/>
<comment type="subunit">
    <text evidence="3">UreD, UreF and UreG form a complex that acts as a GTP-hydrolysis-dependent molecular chaperone, activating the urease apoprotein by helping to assemble the nickel containing metallocenter of UreC. The UreE protein probably delivers the nickel.</text>
</comment>
<dbReference type="Gene3D" id="1.10.4190.10">
    <property type="entry name" value="Urease accessory protein UreF"/>
    <property type="match status" value="1"/>
</dbReference>
<reference evidence="4 5" key="1">
    <citation type="submission" date="2015-02" db="EMBL/GenBank/DDBJ databases">
        <title>Draft genome of a novel marine cyanobacterium (Chroococcales) isolated from South Atlantic Ocean.</title>
        <authorList>
            <person name="Rigonato J."/>
            <person name="Alvarenga D.O."/>
            <person name="Branco L.H."/>
            <person name="Varani A.M."/>
            <person name="Brandini F.P."/>
            <person name="Fiore M.F."/>
        </authorList>
    </citation>
    <scope>NUCLEOTIDE SEQUENCE [LARGE SCALE GENOMIC DNA]</scope>
    <source>
        <strain evidence="4 5">CENA595</strain>
    </source>
</reference>
<comment type="subcellular location">
    <subcellularLocation>
        <location evidence="3">Cytoplasm</location>
    </subcellularLocation>
</comment>
<gene>
    <name evidence="3" type="primary">ureF</name>
    <name evidence="4" type="ORF">UH38_01920</name>
</gene>
<keyword evidence="5" id="KW-1185">Reference proteome</keyword>
<dbReference type="GO" id="GO:0016151">
    <property type="term" value="F:nickel cation binding"/>
    <property type="evidence" value="ECO:0007669"/>
    <property type="project" value="UniProtKB-UniRule"/>
</dbReference>
<dbReference type="PIRSF" id="PIRSF009467">
    <property type="entry name" value="Ureas_acces_UreF"/>
    <property type="match status" value="1"/>
</dbReference>
<comment type="caution">
    <text evidence="4">The sequence shown here is derived from an EMBL/GenBank/DDBJ whole genome shotgun (WGS) entry which is preliminary data.</text>
</comment>
<protein>
    <recommendedName>
        <fullName evidence="3">Urease accessory protein UreF</fullName>
    </recommendedName>
</protein>
<dbReference type="OrthoDB" id="9798772at2"/>
<evidence type="ECO:0000256" key="1">
    <source>
        <dbReference type="ARBA" id="ARBA00022988"/>
    </source>
</evidence>
<sequence>MNIESSQILYLLQLASPALPVGAYTYSEGLETLIETGTISNASSLKHWLGQELSCGAVRVDAAVALRTYKCTQIGDTAALEYWNSWLSALRETEELRLSSWQMGRSLLKLIVEIEPGIEPIVSSLIAGNACNWAIAFGITAGYWQIDLTAALLGYLHSWATNLVAVGVKLIPLGQTVGQNLLLNLQPNIELATAEILRLADDELSSCNWGLSLASMMHETQYSRLFRS</sequence>
<name>A0A0D8ZYL1_9CYAN</name>
<dbReference type="HAMAP" id="MF_01385">
    <property type="entry name" value="UreF"/>
    <property type="match status" value="1"/>
</dbReference>
<dbReference type="GO" id="GO:0005737">
    <property type="term" value="C:cytoplasm"/>
    <property type="evidence" value="ECO:0007669"/>
    <property type="project" value="UniProtKB-SubCell"/>
</dbReference>
<keyword evidence="1 3" id="KW-0996">Nickel insertion</keyword>